<dbReference type="Gene3D" id="3.30.530.20">
    <property type="match status" value="1"/>
</dbReference>
<dbReference type="Proteomes" id="UP000309673">
    <property type="component" value="Unassembled WGS sequence"/>
</dbReference>
<evidence type="ECO:0000313" key="3">
    <source>
        <dbReference type="EMBL" id="TJY44081.1"/>
    </source>
</evidence>
<name>A0A4U0FGM9_9BACL</name>
<evidence type="ECO:0000259" key="2">
    <source>
        <dbReference type="Pfam" id="PF08327"/>
    </source>
</evidence>
<dbReference type="Pfam" id="PF08327">
    <property type="entry name" value="AHSA1"/>
    <property type="match status" value="1"/>
</dbReference>
<proteinExistence type="inferred from homology"/>
<evidence type="ECO:0000256" key="1">
    <source>
        <dbReference type="ARBA" id="ARBA00006817"/>
    </source>
</evidence>
<keyword evidence="4" id="KW-1185">Reference proteome</keyword>
<dbReference type="InterPro" id="IPR023393">
    <property type="entry name" value="START-like_dom_sf"/>
</dbReference>
<comment type="caution">
    <text evidence="3">The sequence shown here is derived from an EMBL/GenBank/DDBJ whole genome shotgun (WGS) entry which is preliminary data.</text>
</comment>
<dbReference type="RefSeq" id="WP_136775801.1">
    <property type="nucleotide sequence ID" value="NZ_SUPK01000001.1"/>
</dbReference>
<sequence>MNPNANKQDLVITRVFDIPVEMVWQGWTNPKLVTLWWGPANYTSPRCEIDLREGGRYLFCMRAPEEQGGQDFFSTGVYTKIVPLERLEFTQRLSDKDGNPIHPSQAGMPPDFPEEVKFEIEFKAVGSNRTELKITEHGWTPGQMSKYAEIGMNQSLDKFTAKIQIKGD</sequence>
<dbReference type="AlphaFoldDB" id="A0A4U0FGM9"/>
<evidence type="ECO:0000313" key="4">
    <source>
        <dbReference type="Proteomes" id="UP000309673"/>
    </source>
</evidence>
<comment type="similarity">
    <text evidence="1">Belongs to the AHA1 family.</text>
</comment>
<dbReference type="InterPro" id="IPR013538">
    <property type="entry name" value="ASHA1/2-like_C"/>
</dbReference>
<accession>A0A4U0FGM9</accession>
<protein>
    <submittedName>
        <fullName evidence="3">SRPBCC domain-containing protein</fullName>
    </submittedName>
</protein>
<organism evidence="3 4">
    <name type="scientific">Cohnella pontilimi</name>
    <dbReference type="NCBI Taxonomy" id="2564100"/>
    <lineage>
        <taxon>Bacteria</taxon>
        <taxon>Bacillati</taxon>
        <taxon>Bacillota</taxon>
        <taxon>Bacilli</taxon>
        <taxon>Bacillales</taxon>
        <taxon>Paenibacillaceae</taxon>
        <taxon>Cohnella</taxon>
    </lineage>
</organism>
<gene>
    <name evidence="3" type="ORF">E5161_01395</name>
</gene>
<feature type="domain" description="Activator of Hsp90 ATPase homologue 1/2-like C-terminal" evidence="2">
    <location>
        <begin position="18"/>
        <end position="161"/>
    </location>
</feature>
<dbReference type="EMBL" id="SUPK01000001">
    <property type="protein sequence ID" value="TJY44081.1"/>
    <property type="molecule type" value="Genomic_DNA"/>
</dbReference>
<reference evidence="3 4" key="1">
    <citation type="submission" date="2019-04" db="EMBL/GenBank/DDBJ databases">
        <title>Cohnella sp. nov., isolated from soil.</title>
        <authorList>
            <person name="Kim W."/>
        </authorList>
    </citation>
    <scope>NUCLEOTIDE SEQUENCE [LARGE SCALE GENOMIC DNA]</scope>
    <source>
        <strain evidence="3 4">CAU 1483</strain>
    </source>
</reference>
<dbReference type="OrthoDB" id="2580049at2"/>
<dbReference type="SUPFAM" id="SSF55961">
    <property type="entry name" value="Bet v1-like"/>
    <property type="match status" value="1"/>
</dbReference>
<dbReference type="CDD" id="cd07814">
    <property type="entry name" value="SRPBCC_CalC_Aha1-like"/>
    <property type="match status" value="1"/>
</dbReference>